<proteinExistence type="predicted"/>
<feature type="non-terminal residue" evidence="1">
    <location>
        <position position="1"/>
    </location>
</feature>
<organism evidence="1">
    <name type="scientific">Tetraselmis sp. GSL018</name>
    <dbReference type="NCBI Taxonomy" id="582737"/>
    <lineage>
        <taxon>Eukaryota</taxon>
        <taxon>Viridiplantae</taxon>
        <taxon>Chlorophyta</taxon>
        <taxon>core chlorophytes</taxon>
        <taxon>Chlorodendrophyceae</taxon>
        <taxon>Chlorodendrales</taxon>
        <taxon>Chlorodendraceae</taxon>
        <taxon>Tetraselmis</taxon>
    </lineage>
</organism>
<dbReference type="AlphaFoldDB" id="A0A061RWN5"/>
<feature type="non-terminal residue" evidence="1">
    <location>
        <position position="70"/>
    </location>
</feature>
<accession>A0A061RWN5</accession>
<gene>
    <name evidence="1" type="ORF">TSPGSL018_20341</name>
</gene>
<dbReference type="EMBL" id="GBEZ01009189">
    <property type="protein sequence ID" value="JAC76383.1"/>
    <property type="molecule type" value="Transcribed_RNA"/>
</dbReference>
<reference evidence="1" key="1">
    <citation type="submission" date="2014-05" db="EMBL/GenBank/DDBJ databases">
        <title>The transcriptome of the halophilic microalga Tetraselmis sp. GSL018 isolated from the Great Salt Lake, Utah.</title>
        <authorList>
            <person name="Jinkerson R.E."/>
            <person name="D'Adamo S."/>
            <person name="Posewitz M.C."/>
        </authorList>
    </citation>
    <scope>NUCLEOTIDE SEQUENCE</scope>
    <source>
        <strain evidence="1">GSL018</strain>
    </source>
</reference>
<sequence length="70" mass="7730">RNLLFDLADTVLDLQQPIEQVGVRSASGLALALSTREPASTWNQLKRFFVSSPFVCVVVEGYQLYPACEA</sequence>
<name>A0A061RWN5_9CHLO</name>
<protein>
    <submittedName>
        <fullName evidence="1">Uncharacterized protein</fullName>
    </submittedName>
</protein>
<evidence type="ECO:0000313" key="1">
    <source>
        <dbReference type="EMBL" id="JAC76383.1"/>
    </source>
</evidence>